<dbReference type="Pfam" id="PF10531">
    <property type="entry name" value="SLBB"/>
    <property type="match status" value="1"/>
</dbReference>
<reference evidence="3 4" key="1">
    <citation type="submission" date="2018-10" db="EMBL/GenBank/DDBJ databases">
        <title>Marmoricola sp. 4Q3S-7 whole genome shotgun sequence.</title>
        <authorList>
            <person name="Li F."/>
        </authorList>
    </citation>
    <scope>NUCLEOTIDE SEQUENCE [LARGE SCALE GENOMIC DNA]</scope>
    <source>
        <strain evidence="3 4">4Q3S-7</strain>
    </source>
</reference>
<evidence type="ECO:0000259" key="2">
    <source>
        <dbReference type="SMART" id="SM00278"/>
    </source>
</evidence>
<accession>A0A3L8P4M3</accession>
<organism evidence="3 4">
    <name type="scientific">Nocardioides mangrovicus</name>
    <dbReference type="NCBI Taxonomy" id="2478913"/>
    <lineage>
        <taxon>Bacteria</taxon>
        <taxon>Bacillati</taxon>
        <taxon>Actinomycetota</taxon>
        <taxon>Actinomycetes</taxon>
        <taxon>Propionibacteriales</taxon>
        <taxon>Nocardioidaceae</taxon>
        <taxon>Nocardioides</taxon>
    </lineage>
</organism>
<dbReference type="InterPro" id="IPR019554">
    <property type="entry name" value="Soluble_ligand-bd"/>
</dbReference>
<protein>
    <submittedName>
        <fullName evidence="3">ComEA family DNA-binding protein</fullName>
    </submittedName>
</protein>
<evidence type="ECO:0000313" key="4">
    <source>
        <dbReference type="Proteomes" id="UP000281708"/>
    </source>
</evidence>
<dbReference type="EMBL" id="RDBE01000006">
    <property type="protein sequence ID" value="RLV50101.1"/>
    <property type="molecule type" value="Genomic_DNA"/>
</dbReference>
<dbReference type="Gene3D" id="1.10.150.320">
    <property type="entry name" value="Photosystem II 12 kDa extrinsic protein"/>
    <property type="match status" value="1"/>
</dbReference>
<dbReference type="AlphaFoldDB" id="A0A3L8P4M3"/>
<dbReference type="NCBIfam" id="TIGR00426">
    <property type="entry name" value="competence protein ComEA helix-hairpin-helix repeat region"/>
    <property type="match status" value="1"/>
</dbReference>
<dbReference type="Proteomes" id="UP000281708">
    <property type="component" value="Unassembled WGS sequence"/>
</dbReference>
<dbReference type="Gene3D" id="3.10.560.10">
    <property type="entry name" value="Outer membrane lipoprotein wza domain like"/>
    <property type="match status" value="1"/>
</dbReference>
<keyword evidence="3" id="KW-0238">DNA-binding</keyword>
<dbReference type="Pfam" id="PF12836">
    <property type="entry name" value="HHH_3"/>
    <property type="match status" value="1"/>
</dbReference>
<evidence type="ECO:0000256" key="1">
    <source>
        <dbReference type="SAM" id="MobiDB-lite"/>
    </source>
</evidence>
<name>A0A3L8P4M3_9ACTN</name>
<dbReference type="SUPFAM" id="SSF47781">
    <property type="entry name" value="RuvA domain 2-like"/>
    <property type="match status" value="1"/>
</dbReference>
<dbReference type="GO" id="GO:0003677">
    <property type="term" value="F:DNA binding"/>
    <property type="evidence" value="ECO:0007669"/>
    <property type="project" value="UniProtKB-KW"/>
</dbReference>
<dbReference type="InterPro" id="IPR010994">
    <property type="entry name" value="RuvA_2-like"/>
</dbReference>
<dbReference type="InterPro" id="IPR004509">
    <property type="entry name" value="Competence_ComEA_HhH"/>
</dbReference>
<feature type="compositionally biased region" description="Low complexity" evidence="1">
    <location>
        <begin position="17"/>
        <end position="52"/>
    </location>
</feature>
<evidence type="ECO:0000313" key="3">
    <source>
        <dbReference type="EMBL" id="RLV50101.1"/>
    </source>
</evidence>
<proteinExistence type="predicted"/>
<dbReference type="InterPro" id="IPR051675">
    <property type="entry name" value="Endo/Exo/Phosphatase_dom_1"/>
</dbReference>
<dbReference type="GO" id="GO:0006281">
    <property type="term" value="P:DNA repair"/>
    <property type="evidence" value="ECO:0007669"/>
    <property type="project" value="InterPro"/>
</dbReference>
<sequence>MTLHRGHGETVPAARFASGTATTTGSGAAASSAASPASPVASGGAGAPTSAGGSAGTVVVDVAGKVRRPGVVTLPTGSRVQDAISRAGGLRVGVAAGSLNLARVLVDGEQILVGVPGAAGAAPSMASATTAPEGGLVNLNSATLTQLQDLPGVGPVTAQKIMEYRTAHGAFTSVDQLLEVDGIGDKTLADIAPHATL</sequence>
<feature type="region of interest" description="Disordered" evidence="1">
    <location>
        <begin position="1"/>
        <end position="54"/>
    </location>
</feature>
<dbReference type="InterPro" id="IPR003583">
    <property type="entry name" value="Hlx-hairpin-Hlx_DNA-bd_motif"/>
</dbReference>
<dbReference type="PANTHER" id="PTHR21180">
    <property type="entry name" value="ENDONUCLEASE/EXONUCLEASE/PHOSPHATASE FAMILY DOMAIN-CONTAINING PROTEIN 1"/>
    <property type="match status" value="1"/>
</dbReference>
<dbReference type="SMART" id="SM00278">
    <property type="entry name" value="HhH1"/>
    <property type="match status" value="2"/>
</dbReference>
<feature type="domain" description="Helix-hairpin-helix DNA-binding motif class 1" evidence="2">
    <location>
        <begin position="145"/>
        <end position="164"/>
    </location>
</feature>
<dbReference type="GO" id="GO:0015628">
    <property type="term" value="P:protein secretion by the type II secretion system"/>
    <property type="evidence" value="ECO:0007669"/>
    <property type="project" value="TreeGrafter"/>
</dbReference>
<comment type="caution">
    <text evidence="3">The sequence shown here is derived from an EMBL/GenBank/DDBJ whole genome shotgun (WGS) entry which is preliminary data.</text>
</comment>
<gene>
    <name evidence="3" type="ORF">D9V37_06720</name>
</gene>
<keyword evidence="4" id="KW-1185">Reference proteome</keyword>
<dbReference type="PANTHER" id="PTHR21180:SF32">
    <property type="entry name" value="ENDONUCLEASE_EXONUCLEASE_PHOSPHATASE FAMILY DOMAIN-CONTAINING PROTEIN 1"/>
    <property type="match status" value="1"/>
</dbReference>
<dbReference type="GO" id="GO:0015627">
    <property type="term" value="C:type II protein secretion system complex"/>
    <property type="evidence" value="ECO:0007669"/>
    <property type="project" value="TreeGrafter"/>
</dbReference>
<dbReference type="OrthoDB" id="9758724at2"/>
<feature type="domain" description="Helix-hairpin-helix DNA-binding motif class 1" evidence="2">
    <location>
        <begin position="175"/>
        <end position="194"/>
    </location>
</feature>